<comment type="caution">
    <text evidence="1">The sequence shown here is derived from an EMBL/GenBank/DDBJ whole genome shotgun (WGS) entry which is preliminary data.</text>
</comment>
<dbReference type="RefSeq" id="WP_016212973.1">
    <property type="nucleotide sequence ID" value="NZ_CAXHRC010000004.1"/>
</dbReference>
<gene>
    <name evidence="1" type="ORF">E5339_00190</name>
</gene>
<protein>
    <submittedName>
        <fullName evidence="1">Uncharacterized protein</fullName>
    </submittedName>
</protein>
<evidence type="ECO:0000313" key="1">
    <source>
        <dbReference type="EMBL" id="TGY73398.1"/>
    </source>
</evidence>
<dbReference type="AlphaFoldDB" id="A0A4S2FVV6"/>
<accession>A0A4S2FVV6</accession>
<dbReference type="EMBL" id="SRYJ01000001">
    <property type="protein sequence ID" value="TGY73398.1"/>
    <property type="molecule type" value="Genomic_DNA"/>
</dbReference>
<reference evidence="1 2" key="1">
    <citation type="submission" date="2019-04" db="EMBL/GenBank/DDBJ databases">
        <title>Microbes associate with the intestines of laboratory mice.</title>
        <authorList>
            <person name="Navarre W."/>
            <person name="Wong E."/>
            <person name="Huang K."/>
            <person name="Tropini C."/>
            <person name="Ng K."/>
            <person name="Yu B."/>
        </authorList>
    </citation>
    <scope>NUCLEOTIDE SEQUENCE [LARGE SCALE GENOMIC DNA]</scope>
    <source>
        <strain evidence="1 2">NM22_B1</strain>
    </source>
</reference>
<dbReference type="Proteomes" id="UP000310760">
    <property type="component" value="Unassembled WGS sequence"/>
</dbReference>
<sequence length="126" mass="14083">MVESKIYGIATKNGWNVFVSIKNGIRCYDFHRKTLSGVPFSFTAEVKDDKICSLTNEVVSFVDAINPATCAKEWMIKSGAMDSSWYLQAVADMEDIRNKAWLLACDLSELSGKKPFRSAFTKNGLN</sequence>
<organism evidence="1 2">
    <name type="scientific">Phocaeicola sartorii</name>
    <dbReference type="NCBI Taxonomy" id="671267"/>
    <lineage>
        <taxon>Bacteria</taxon>
        <taxon>Pseudomonadati</taxon>
        <taxon>Bacteroidota</taxon>
        <taxon>Bacteroidia</taxon>
        <taxon>Bacteroidales</taxon>
        <taxon>Bacteroidaceae</taxon>
        <taxon>Phocaeicola</taxon>
    </lineage>
</organism>
<proteinExistence type="predicted"/>
<evidence type="ECO:0000313" key="2">
    <source>
        <dbReference type="Proteomes" id="UP000310760"/>
    </source>
</evidence>
<name>A0A4S2FVV6_9BACT</name>